<evidence type="ECO:0000256" key="1">
    <source>
        <dbReference type="ARBA" id="ARBA00012528"/>
    </source>
</evidence>
<dbReference type="SMART" id="SM00267">
    <property type="entry name" value="GGDEF"/>
    <property type="match status" value="1"/>
</dbReference>
<reference evidence="4 5" key="1">
    <citation type="submission" date="2020-07" db="EMBL/GenBank/DDBJ databases">
        <title>Genomic Encyclopedia of Type Strains, Phase IV (KMG-V): Genome sequencing to study the core and pangenomes of soil and plant-associated prokaryotes.</title>
        <authorList>
            <person name="Whitman W."/>
        </authorList>
    </citation>
    <scope>NUCLEOTIDE SEQUENCE [LARGE SCALE GENOMIC DNA]</scope>
    <source>
        <strain evidence="4 5">SAS40</strain>
    </source>
</reference>
<dbReference type="InterPro" id="IPR029787">
    <property type="entry name" value="Nucleotide_cyclase"/>
</dbReference>
<accession>A0A7Y9IZ06</accession>
<evidence type="ECO:0000256" key="2">
    <source>
        <dbReference type="ARBA" id="ARBA00034247"/>
    </source>
</evidence>
<dbReference type="SUPFAM" id="SSF55073">
    <property type="entry name" value="Nucleotide cyclase"/>
    <property type="match status" value="1"/>
</dbReference>
<dbReference type="GO" id="GO:0043709">
    <property type="term" value="P:cell adhesion involved in single-species biofilm formation"/>
    <property type="evidence" value="ECO:0007669"/>
    <property type="project" value="TreeGrafter"/>
</dbReference>
<dbReference type="InterPro" id="IPR043128">
    <property type="entry name" value="Rev_trsase/Diguanyl_cyclase"/>
</dbReference>
<dbReference type="RefSeq" id="WP_179588369.1">
    <property type="nucleotide sequence ID" value="NZ_JACBYR010000001.1"/>
</dbReference>
<dbReference type="Gene3D" id="3.30.70.270">
    <property type="match status" value="1"/>
</dbReference>
<dbReference type="CDD" id="cd01949">
    <property type="entry name" value="GGDEF"/>
    <property type="match status" value="1"/>
</dbReference>
<dbReference type="AlphaFoldDB" id="A0A7Y9IZ06"/>
<dbReference type="NCBIfam" id="NF038266">
    <property type="entry name" value="diguan_SiaD"/>
    <property type="match status" value="1"/>
</dbReference>
<dbReference type="FunFam" id="3.30.70.270:FF:000001">
    <property type="entry name" value="Diguanylate cyclase domain protein"/>
    <property type="match status" value="1"/>
</dbReference>
<evidence type="ECO:0000259" key="3">
    <source>
        <dbReference type="PROSITE" id="PS50887"/>
    </source>
</evidence>
<dbReference type="EC" id="2.7.7.65" evidence="1"/>
<keyword evidence="5" id="KW-1185">Reference proteome</keyword>
<dbReference type="PANTHER" id="PTHR45138">
    <property type="entry name" value="REGULATORY COMPONENTS OF SENSORY TRANSDUCTION SYSTEM"/>
    <property type="match status" value="1"/>
</dbReference>
<protein>
    <recommendedName>
        <fullName evidence="1">diguanylate cyclase</fullName>
        <ecNumber evidence="1">2.7.7.65</ecNumber>
    </recommendedName>
</protein>
<dbReference type="GO" id="GO:0005886">
    <property type="term" value="C:plasma membrane"/>
    <property type="evidence" value="ECO:0007669"/>
    <property type="project" value="TreeGrafter"/>
</dbReference>
<sequence>MPRDNSAFDERIEQLLADPAHSDHPLRGALGELWQLHLEERYRLERVTHLSDAYQQLARQRETHLGERFNKQLRQLEKLARISDRYQQMMRDLNLALNEASNRDVLTGLGNRRLLMDRLKEESERATRRGQGYALAMLDVDQFKHVNDTHGHETGDRVLIAIATTLQAGLREYDVCGRWGGEEFLVLLPETSAAEGLVVMERVRQNIAELAVRTDNDAICVTASIGVSQHVPGETFSLTIKRADAALLDAKRAGRNRAVVAAVAG</sequence>
<dbReference type="Proteomes" id="UP000542125">
    <property type="component" value="Unassembled WGS sequence"/>
</dbReference>
<dbReference type="GO" id="GO:1902201">
    <property type="term" value="P:negative regulation of bacterial-type flagellum-dependent cell motility"/>
    <property type="evidence" value="ECO:0007669"/>
    <property type="project" value="TreeGrafter"/>
</dbReference>
<dbReference type="InterPro" id="IPR050469">
    <property type="entry name" value="Diguanylate_Cyclase"/>
</dbReference>
<feature type="domain" description="GGDEF" evidence="3">
    <location>
        <begin position="131"/>
        <end position="263"/>
    </location>
</feature>
<gene>
    <name evidence="4" type="ORF">FHW18_003980</name>
</gene>
<comment type="catalytic activity">
    <reaction evidence="2">
        <text>2 GTP = 3',3'-c-di-GMP + 2 diphosphate</text>
        <dbReference type="Rhea" id="RHEA:24898"/>
        <dbReference type="ChEBI" id="CHEBI:33019"/>
        <dbReference type="ChEBI" id="CHEBI:37565"/>
        <dbReference type="ChEBI" id="CHEBI:58805"/>
        <dbReference type="EC" id="2.7.7.65"/>
    </reaction>
</comment>
<dbReference type="PANTHER" id="PTHR45138:SF9">
    <property type="entry name" value="DIGUANYLATE CYCLASE DGCM-RELATED"/>
    <property type="match status" value="1"/>
</dbReference>
<dbReference type="NCBIfam" id="TIGR00254">
    <property type="entry name" value="GGDEF"/>
    <property type="match status" value="1"/>
</dbReference>
<dbReference type="GO" id="GO:0052621">
    <property type="term" value="F:diguanylate cyclase activity"/>
    <property type="evidence" value="ECO:0007669"/>
    <property type="project" value="UniProtKB-EC"/>
</dbReference>
<dbReference type="InterPro" id="IPR000160">
    <property type="entry name" value="GGDEF_dom"/>
</dbReference>
<organism evidence="4 5">
    <name type="scientific">Pigmentiphaga litoralis</name>
    <dbReference type="NCBI Taxonomy" id="516702"/>
    <lineage>
        <taxon>Bacteria</taxon>
        <taxon>Pseudomonadati</taxon>
        <taxon>Pseudomonadota</taxon>
        <taxon>Betaproteobacteria</taxon>
        <taxon>Burkholderiales</taxon>
        <taxon>Alcaligenaceae</taxon>
        <taxon>Pigmentiphaga</taxon>
    </lineage>
</organism>
<dbReference type="Pfam" id="PF00990">
    <property type="entry name" value="GGDEF"/>
    <property type="match status" value="1"/>
</dbReference>
<evidence type="ECO:0000313" key="5">
    <source>
        <dbReference type="Proteomes" id="UP000542125"/>
    </source>
</evidence>
<comment type="caution">
    <text evidence="4">The sequence shown here is derived from an EMBL/GenBank/DDBJ whole genome shotgun (WGS) entry which is preliminary data.</text>
</comment>
<name>A0A7Y9IZ06_9BURK</name>
<dbReference type="EMBL" id="JACBYR010000001">
    <property type="protein sequence ID" value="NYE84709.1"/>
    <property type="molecule type" value="Genomic_DNA"/>
</dbReference>
<dbReference type="PROSITE" id="PS50887">
    <property type="entry name" value="GGDEF"/>
    <property type="match status" value="1"/>
</dbReference>
<evidence type="ECO:0000313" key="4">
    <source>
        <dbReference type="EMBL" id="NYE84709.1"/>
    </source>
</evidence>
<proteinExistence type="predicted"/>